<dbReference type="Pfam" id="PF13561">
    <property type="entry name" value="adh_short_C2"/>
    <property type="match status" value="1"/>
</dbReference>
<evidence type="ECO:0000256" key="1">
    <source>
        <dbReference type="ARBA" id="ARBA00006484"/>
    </source>
</evidence>
<dbReference type="PRINTS" id="PR00080">
    <property type="entry name" value="SDRFAMILY"/>
</dbReference>
<accession>A0A099KWI1</accession>
<comment type="similarity">
    <text evidence="1">Belongs to the short-chain dehydrogenases/reductases (SDR) family.</text>
</comment>
<name>A0A099KWI1_COLPS</name>
<dbReference type="PRINTS" id="PR00081">
    <property type="entry name" value="GDHRDH"/>
</dbReference>
<dbReference type="PROSITE" id="PS00061">
    <property type="entry name" value="ADH_SHORT"/>
    <property type="match status" value="1"/>
</dbReference>
<dbReference type="GO" id="GO:0006633">
    <property type="term" value="P:fatty acid biosynthetic process"/>
    <property type="evidence" value="ECO:0007669"/>
    <property type="project" value="TreeGrafter"/>
</dbReference>
<dbReference type="GO" id="GO:0004316">
    <property type="term" value="F:3-oxoacyl-[acyl-carrier-protein] reductase (NADPH) activity"/>
    <property type="evidence" value="ECO:0007669"/>
    <property type="project" value="UniProtKB-EC"/>
</dbReference>
<gene>
    <name evidence="3" type="ORF">GAB14E_2563</name>
</gene>
<dbReference type="PANTHER" id="PTHR42760:SF133">
    <property type="entry name" value="3-OXOACYL-[ACYL-CARRIER-PROTEIN] REDUCTASE"/>
    <property type="match status" value="1"/>
</dbReference>
<evidence type="ECO:0000313" key="4">
    <source>
        <dbReference type="Proteomes" id="UP000029868"/>
    </source>
</evidence>
<proteinExistence type="inferred from homology"/>
<dbReference type="CDD" id="cd05233">
    <property type="entry name" value="SDR_c"/>
    <property type="match status" value="1"/>
</dbReference>
<protein>
    <submittedName>
        <fullName evidence="3">3-oxoacyl-(Acyl-carrier-protein) reductase</fullName>
        <ecNumber evidence="3">1.1.1.100</ecNumber>
    </submittedName>
</protein>
<dbReference type="InterPro" id="IPR036291">
    <property type="entry name" value="NAD(P)-bd_dom_sf"/>
</dbReference>
<dbReference type="InterPro" id="IPR020904">
    <property type="entry name" value="Sc_DH/Rdtase_CS"/>
</dbReference>
<dbReference type="FunFam" id="3.40.50.720:FF:000084">
    <property type="entry name" value="Short-chain dehydrogenase reductase"/>
    <property type="match status" value="1"/>
</dbReference>
<dbReference type="Proteomes" id="UP000029868">
    <property type="component" value="Unassembled WGS sequence"/>
</dbReference>
<comment type="caution">
    <text evidence="3">The sequence shown here is derived from an EMBL/GenBank/DDBJ whole genome shotgun (WGS) entry which is preliminary data.</text>
</comment>
<dbReference type="AlphaFoldDB" id="A0A099KWI1"/>
<evidence type="ECO:0000313" key="3">
    <source>
        <dbReference type="EMBL" id="KGJ94008.1"/>
    </source>
</evidence>
<dbReference type="PANTHER" id="PTHR42760">
    <property type="entry name" value="SHORT-CHAIN DEHYDROGENASES/REDUCTASES FAMILY MEMBER"/>
    <property type="match status" value="1"/>
</dbReference>
<evidence type="ECO:0000256" key="2">
    <source>
        <dbReference type="ARBA" id="ARBA00023002"/>
    </source>
</evidence>
<dbReference type="Gene3D" id="3.40.50.720">
    <property type="entry name" value="NAD(P)-binding Rossmann-like Domain"/>
    <property type="match status" value="1"/>
</dbReference>
<dbReference type="OrthoDB" id="9787298at2"/>
<dbReference type="EC" id="1.1.1.100" evidence="3"/>
<dbReference type="GO" id="GO:0048038">
    <property type="term" value="F:quinone binding"/>
    <property type="evidence" value="ECO:0007669"/>
    <property type="project" value="TreeGrafter"/>
</dbReference>
<organism evidence="3 4">
    <name type="scientific">Colwellia psychrerythraea</name>
    <name type="common">Vibrio psychroerythus</name>
    <dbReference type="NCBI Taxonomy" id="28229"/>
    <lineage>
        <taxon>Bacteria</taxon>
        <taxon>Pseudomonadati</taxon>
        <taxon>Pseudomonadota</taxon>
        <taxon>Gammaproteobacteria</taxon>
        <taxon>Alteromonadales</taxon>
        <taxon>Colwelliaceae</taxon>
        <taxon>Colwellia</taxon>
    </lineage>
</organism>
<sequence length="246" mass="26425">MKKRVIAITGGNSGIGLAISELFLENGYKVAVFAQSIERLEEFRNKAPSDIFIFSGDVSSISDVENFYKECNELWGGIDTVIANAGIALPECISDVTEETFDKSININFKGVFFTVQKSLTYLNKNASIILMSSIQAQRGAGIWSVYGATKAAVRSLVRSFAQELGISGIRVNALSPGVTDTPILEKFGFEDADLKNILEQVSNNTPLGRIATPLEIAKSALFLASNNASFITGADLQVDGGLAQI</sequence>
<dbReference type="SUPFAM" id="SSF51735">
    <property type="entry name" value="NAD(P)-binding Rossmann-fold domains"/>
    <property type="match status" value="1"/>
</dbReference>
<keyword evidence="2 3" id="KW-0560">Oxidoreductase</keyword>
<dbReference type="EMBL" id="JQEC01000021">
    <property type="protein sequence ID" value="KGJ94008.1"/>
    <property type="molecule type" value="Genomic_DNA"/>
</dbReference>
<reference evidence="3 4" key="1">
    <citation type="submission" date="2014-08" db="EMBL/GenBank/DDBJ databases">
        <title>Genomic and Phenotypic Diversity of Colwellia psychrerythraea strains from Disparate Marine Basins.</title>
        <authorList>
            <person name="Techtmann S.M."/>
            <person name="Stelling S.C."/>
            <person name="Utturkar S.M."/>
            <person name="Alshibli N."/>
            <person name="Harris A."/>
            <person name="Brown S.D."/>
            <person name="Hazen T.C."/>
        </authorList>
    </citation>
    <scope>NUCLEOTIDE SEQUENCE [LARGE SCALE GENOMIC DNA]</scope>
    <source>
        <strain evidence="3 4">GAB14E</strain>
    </source>
</reference>
<dbReference type="PATRIC" id="fig|28229.3.peg.2182"/>
<dbReference type="RefSeq" id="WP_033082199.1">
    <property type="nucleotide sequence ID" value="NZ_JQEC01000021.1"/>
</dbReference>
<dbReference type="InterPro" id="IPR002347">
    <property type="entry name" value="SDR_fam"/>
</dbReference>